<dbReference type="EMBL" id="CP000631">
    <property type="protein sequence ID" value="ACM31097.1"/>
    <property type="molecule type" value="Genomic_DNA"/>
</dbReference>
<evidence type="ECO:0000313" key="2">
    <source>
        <dbReference type="EMBL" id="ACM31097.1"/>
    </source>
</evidence>
<protein>
    <submittedName>
        <fullName evidence="2">Uncharacterized protein</fullName>
    </submittedName>
</protein>
<feature type="transmembrane region" description="Helical" evidence="1">
    <location>
        <begin position="58"/>
        <end position="74"/>
    </location>
</feature>
<keyword evidence="1" id="KW-0812">Transmembrane</keyword>
<proteinExistence type="predicted"/>
<evidence type="ECO:0000256" key="1">
    <source>
        <dbReference type="SAM" id="Phobius"/>
    </source>
</evidence>
<evidence type="ECO:0000313" key="3">
    <source>
        <dbReference type="Proteomes" id="UP000001600"/>
    </source>
</evidence>
<keyword evidence="1" id="KW-0472">Membrane</keyword>
<reference evidence="2 3" key="1">
    <citation type="journal article" date="2009" name="J. Bacteriol.">
        <title>Genome sequences of three Agrobacterium biovars help elucidate the evolution of multichromosome genomes in bacteria.</title>
        <authorList>
            <person name="Slater S.C."/>
            <person name="Goldman B.S."/>
            <person name="Goodner B."/>
            <person name="Setubal J.C."/>
            <person name="Farrand S.K."/>
            <person name="Nester E.W."/>
            <person name="Burr T.J."/>
            <person name="Banta L."/>
            <person name="Dickerman A.W."/>
            <person name="Paulsen I."/>
            <person name="Otten L."/>
            <person name="Suen G."/>
            <person name="Welch R."/>
            <person name="Almeida N.F."/>
            <person name="Arnold F."/>
            <person name="Burton O.T."/>
            <person name="Du Z."/>
            <person name="Ewing A."/>
            <person name="Godsy E."/>
            <person name="Heisel S."/>
            <person name="Houmiel K.L."/>
            <person name="Jhaveri J."/>
            <person name="Lu J."/>
            <person name="Miller N.M."/>
            <person name="Norton S."/>
            <person name="Chen Q."/>
            <person name="Phoolcharoen W."/>
            <person name="Ohlin V."/>
            <person name="Ondrusek D."/>
            <person name="Pride N."/>
            <person name="Stricklin S.L."/>
            <person name="Sun J."/>
            <person name="Wheeler C."/>
            <person name="Wilson L."/>
            <person name="Zhu H."/>
            <person name="Wood D.W."/>
        </authorList>
    </citation>
    <scope>NUCLEOTIDE SEQUENCE [LARGE SCALE GENOMIC DNA]</scope>
    <source>
        <strain evidence="3">K84 / ATCC BAA-868</strain>
        <plasmid evidence="2 3">pAtK84c</plasmid>
    </source>
</reference>
<dbReference type="HOGENOM" id="CLU_1418849_0_0_5"/>
<dbReference type="KEGG" id="ara:Arad_12011"/>
<feature type="transmembrane region" description="Helical" evidence="1">
    <location>
        <begin position="80"/>
        <end position="102"/>
    </location>
</feature>
<accession>B9JPM8</accession>
<dbReference type="AlphaFoldDB" id="B9JPM8"/>
<name>B9JPM8_RHIR8</name>
<keyword evidence="2" id="KW-0614">Plasmid</keyword>
<sequence>MQANFKNKLFPAADVKCFTQCSQAWRSIQDSIGIEIYVASGADSLQELRRPPRQTVKMLVNLFLMVAVAVWNIRDGLLGSSTALIIGSFFALWAVVVAFNLICCRIHVSLDETSLVINRMVRSPVQILWKQIETAKLPEGRAPAIISWRASPGANLQYIGVSQRRLGEEGAKVLRNAILTARPDLDTLVAT</sequence>
<keyword evidence="1" id="KW-1133">Transmembrane helix</keyword>
<organism evidence="2 3">
    <name type="scientific">Rhizobium rhizogenes (strain K84 / ATCC BAA-868)</name>
    <name type="common">Agrobacterium radiobacter</name>
    <dbReference type="NCBI Taxonomy" id="311403"/>
    <lineage>
        <taxon>Bacteria</taxon>
        <taxon>Pseudomonadati</taxon>
        <taxon>Pseudomonadota</taxon>
        <taxon>Alphaproteobacteria</taxon>
        <taxon>Hyphomicrobiales</taxon>
        <taxon>Rhizobiaceae</taxon>
        <taxon>Rhizobium/Agrobacterium group</taxon>
        <taxon>Rhizobium</taxon>
    </lineage>
</organism>
<geneLocation type="plasmid" evidence="2 3">
    <name>pAtK84c</name>
</geneLocation>
<gene>
    <name evidence="2" type="ordered locus">Arad_12011</name>
</gene>
<dbReference type="Proteomes" id="UP000001600">
    <property type="component" value="Plasmid pAtK84c"/>
</dbReference>